<sequence>MTDSPSTTPLRLAYYADDFTGSTDALQVLARAGLQTRLFLNAPTPNQLAAHGPLDAIGVAGRSRSLPTEQLAGELHPAFEALRNLRPRHVHYKVCSTFDSSPAVGSIGRVLEIGSDVFAGPYAPIVVGAPALGRWCVFGNLFARYGIGSEGGVYRLDRHPAMWNHPTTPATESDLRRQLAQQTELPVGLVDVTHLDAGPEASDAALQSQLAAGARAVLFDAMTDEHLNRVGQLLEASAAESAPLFSIGSSGVESALAAQWQAAAPAAASALPPTDQPLLVIAGSCSPVTAEQIDHALQNGFAEAPLDAAALLDERRQRQAIADCLEAARVALTAGRPVVVHTSRGADDPRRAAVAQAMEQRSLPPDSLAQQIGGALGAIALECRRAGLAGRVCVAGGDTSSYAGRALGVASLAMLHDFWPGAPVCAAASSDPAVDGLPIVFKGGQVGGPDFFTQLAQ</sequence>
<evidence type="ECO:0000256" key="3">
    <source>
        <dbReference type="ARBA" id="ARBA00022741"/>
    </source>
</evidence>
<keyword evidence="3" id="KW-0547">Nucleotide-binding</keyword>
<dbReference type="InterPro" id="IPR031475">
    <property type="entry name" value="NBD_C"/>
</dbReference>
<keyword evidence="5" id="KW-0067">ATP-binding</keyword>
<keyword evidence="4" id="KW-0418">Kinase</keyword>
<dbReference type="EMBL" id="SIHJ01000006">
    <property type="protein sequence ID" value="TWT29793.1"/>
    <property type="molecule type" value="Genomic_DNA"/>
</dbReference>
<dbReference type="SUPFAM" id="SSF142764">
    <property type="entry name" value="YgbK-like"/>
    <property type="match status" value="1"/>
</dbReference>
<protein>
    <recommendedName>
        <fullName evidence="11">Four-carbon acid sugar kinase family protein</fullName>
    </recommendedName>
</protein>
<evidence type="ECO:0000256" key="6">
    <source>
        <dbReference type="ARBA" id="ARBA00023277"/>
    </source>
</evidence>
<keyword evidence="2" id="KW-0808">Transferase</keyword>
<keyword evidence="10" id="KW-1185">Reference proteome</keyword>
<dbReference type="Gene3D" id="3.40.50.10840">
    <property type="entry name" value="Putative sugar-binding, N-terminal domain"/>
    <property type="match status" value="1"/>
</dbReference>
<evidence type="ECO:0000256" key="4">
    <source>
        <dbReference type="ARBA" id="ARBA00022777"/>
    </source>
</evidence>
<dbReference type="Proteomes" id="UP000316714">
    <property type="component" value="Unassembled WGS sequence"/>
</dbReference>
<organism evidence="9 10">
    <name type="scientific">Posidoniimonas corsicana</name>
    <dbReference type="NCBI Taxonomy" id="1938618"/>
    <lineage>
        <taxon>Bacteria</taxon>
        <taxon>Pseudomonadati</taxon>
        <taxon>Planctomycetota</taxon>
        <taxon>Planctomycetia</taxon>
        <taxon>Pirellulales</taxon>
        <taxon>Lacipirellulaceae</taxon>
        <taxon>Posidoniimonas</taxon>
    </lineage>
</organism>
<name>A0A5C5UW00_9BACT</name>
<proteinExistence type="inferred from homology"/>
<comment type="similarity">
    <text evidence="1">Belongs to the four-carbon acid sugar kinase family.</text>
</comment>
<feature type="domain" description="Four-carbon acid sugar kinase N-terminal" evidence="7">
    <location>
        <begin position="12"/>
        <end position="256"/>
    </location>
</feature>
<comment type="caution">
    <text evidence="9">The sequence shown here is derived from an EMBL/GenBank/DDBJ whole genome shotgun (WGS) entry which is preliminary data.</text>
</comment>
<evidence type="ECO:0000256" key="2">
    <source>
        <dbReference type="ARBA" id="ARBA00022679"/>
    </source>
</evidence>
<dbReference type="InterPro" id="IPR042213">
    <property type="entry name" value="NBD_C_sf"/>
</dbReference>
<evidence type="ECO:0000313" key="9">
    <source>
        <dbReference type="EMBL" id="TWT29793.1"/>
    </source>
</evidence>
<dbReference type="GO" id="GO:0016301">
    <property type="term" value="F:kinase activity"/>
    <property type="evidence" value="ECO:0007669"/>
    <property type="project" value="UniProtKB-KW"/>
</dbReference>
<dbReference type="InterPro" id="IPR037051">
    <property type="entry name" value="4-carb_acid_sugar_kinase_N_sf"/>
</dbReference>
<dbReference type="InterPro" id="IPR010737">
    <property type="entry name" value="4-carb_acid_sugar_kinase_N"/>
</dbReference>
<evidence type="ECO:0000259" key="7">
    <source>
        <dbReference type="Pfam" id="PF07005"/>
    </source>
</evidence>
<evidence type="ECO:0000259" key="8">
    <source>
        <dbReference type="Pfam" id="PF17042"/>
    </source>
</evidence>
<dbReference type="Gene3D" id="3.40.980.20">
    <property type="entry name" value="Four-carbon acid sugar kinase, nucleotide binding domain"/>
    <property type="match status" value="1"/>
</dbReference>
<evidence type="ECO:0000256" key="5">
    <source>
        <dbReference type="ARBA" id="ARBA00022840"/>
    </source>
</evidence>
<evidence type="ECO:0008006" key="11">
    <source>
        <dbReference type="Google" id="ProtNLM"/>
    </source>
</evidence>
<evidence type="ECO:0000313" key="10">
    <source>
        <dbReference type="Proteomes" id="UP000316714"/>
    </source>
</evidence>
<dbReference type="GO" id="GO:0005524">
    <property type="term" value="F:ATP binding"/>
    <property type="evidence" value="ECO:0007669"/>
    <property type="project" value="UniProtKB-KW"/>
</dbReference>
<dbReference type="OrthoDB" id="9778478at2"/>
<dbReference type="AlphaFoldDB" id="A0A5C5UW00"/>
<evidence type="ECO:0000256" key="1">
    <source>
        <dbReference type="ARBA" id="ARBA00005715"/>
    </source>
</evidence>
<feature type="domain" description="Four-carbon acid sugar kinase nucleotide binding" evidence="8">
    <location>
        <begin position="279"/>
        <end position="452"/>
    </location>
</feature>
<dbReference type="RefSeq" id="WP_146568914.1">
    <property type="nucleotide sequence ID" value="NZ_SIHJ01000006.1"/>
</dbReference>
<keyword evidence="6" id="KW-0119">Carbohydrate metabolism</keyword>
<dbReference type="Pfam" id="PF07005">
    <property type="entry name" value="SBD_N"/>
    <property type="match status" value="1"/>
</dbReference>
<reference evidence="9 10" key="1">
    <citation type="submission" date="2019-02" db="EMBL/GenBank/DDBJ databases">
        <title>Deep-cultivation of Planctomycetes and their phenomic and genomic characterization uncovers novel biology.</title>
        <authorList>
            <person name="Wiegand S."/>
            <person name="Jogler M."/>
            <person name="Boedeker C."/>
            <person name="Pinto D."/>
            <person name="Vollmers J."/>
            <person name="Rivas-Marin E."/>
            <person name="Kohn T."/>
            <person name="Peeters S.H."/>
            <person name="Heuer A."/>
            <person name="Rast P."/>
            <person name="Oberbeckmann S."/>
            <person name="Bunk B."/>
            <person name="Jeske O."/>
            <person name="Meyerdierks A."/>
            <person name="Storesund J.E."/>
            <person name="Kallscheuer N."/>
            <person name="Luecker S."/>
            <person name="Lage O.M."/>
            <person name="Pohl T."/>
            <person name="Merkel B.J."/>
            <person name="Hornburger P."/>
            <person name="Mueller R.-W."/>
            <person name="Bruemmer F."/>
            <person name="Labrenz M."/>
            <person name="Spormann A.M."/>
            <person name="Op Den Camp H."/>
            <person name="Overmann J."/>
            <person name="Amann R."/>
            <person name="Jetten M.S.M."/>
            <person name="Mascher T."/>
            <person name="Medema M.H."/>
            <person name="Devos D.P."/>
            <person name="Kaster A.-K."/>
            <person name="Ovreas L."/>
            <person name="Rohde M."/>
            <person name="Galperin M.Y."/>
            <person name="Jogler C."/>
        </authorList>
    </citation>
    <scope>NUCLEOTIDE SEQUENCE [LARGE SCALE GENOMIC DNA]</scope>
    <source>
        <strain evidence="9 10">KOR34</strain>
    </source>
</reference>
<dbReference type="Pfam" id="PF17042">
    <property type="entry name" value="NBD_C"/>
    <property type="match status" value="1"/>
</dbReference>
<gene>
    <name evidence="9" type="ORF">KOR34_51110</name>
</gene>
<accession>A0A5C5UW00</accession>